<gene>
    <name evidence="4" type="ORF">BU23DRAFT_92593</name>
</gene>
<accession>A0A6A5VIM9</accession>
<reference evidence="4" key="1">
    <citation type="journal article" date="2020" name="Stud. Mycol.">
        <title>101 Dothideomycetes genomes: a test case for predicting lifestyles and emergence of pathogens.</title>
        <authorList>
            <person name="Haridas S."/>
            <person name="Albert R."/>
            <person name="Binder M."/>
            <person name="Bloem J."/>
            <person name="Labutti K."/>
            <person name="Salamov A."/>
            <person name="Andreopoulos B."/>
            <person name="Baker S."/>
            <person name="Barry K."/>
            <person name="Bills G."/>
            <person name="Bluhm B."/>
            <person name="Cannon C."/>
            <person name="Castanera R."/>
            <person name="Culley D."/>
            <person name="Daum C."/>
            <person name="Ezra D."/>
            <person name="Gonzalez J."/>
            <person name="Henrissat B."/>
            <person name="Kuo A."/>
            <person name="Liang C."/>
            <person name="Lipzen A."/>
            <person name="Lutzoni F."/>
            <person name="Magnuson J."/>
            <person name="Mondo S."/>
            <person name="Nolan M."/>
            <person name="Ohm R."/>
            <person name="Pangilinan J."/>
            <person name="Park H.-J."/>
            <person name="Ramirez L."/>
            <person name="Alfaro M."/>
            <person name="Sun H."/>
            <person name="Tritt A."/>
            <person name="Yoshinaga Y."/>
            <person name="Zwiers L.-H."/>
            <person name="Turgeon B."/>
            <person name="Goodwin S."/>
            <person name="Spatafora J."/>
            <person name="Crous P."/>
            <person name="Grigoriev I."/>
        </authorList>
    </citation>
    <scope>NUCLEOTIDE SEQUENCE</scope>
    <source>
        <strain evidence="4">CBS 107.79</strain>
    </source>
</reference>
<dbReference type="AlphaFoldDB" id="A0A6A5VIM9"/>
<evidence type="ECO:0000256" key="2">
    <source>
        <dbReference type="ARBA" id="ARBA00023004"/>
    </source>
</evidence>
<evidence type="ECO:0000313" key="4">
    <source>
        <dbReference type="EMBL" id="KAF1974876.1"/>
    </source>
</evidence>
<dbReference type="Gene3D" id="2.120.10.80">
    <property type="entry name" value="Kelch-type beta propeller"/>
    <property type="match status" value="2"/>
</dbReference>
<dbReference type="InterPro" id="IPR015915">
    <property type="entry name" value="Kelch-typ_b-propeller"/>
</dbReference>
<keyword evidence="2" id="KW-0408">Iron</keyword>
<dbReference type="GO" id="GO:0019760">
    <property type="term" value="P:glucosinolate metabolic process"/>
    <property type="evidence" value="ECO:0007669"/>
    <property type="project" value="UniProtKB-ARBA"/>
</dbReference>
<dbReference type="PANTHER" id="PTHR47435:SF4">
    <property type="entry name" value="KELCH REPEAT PROTEIN (AFU_ORTHOLOGUE AFUA_5G12780)"/>
    <property type="match status" value="1"/>
</dbReference>
<feature type="region of interest" description="Disordered" evidence="3">
    <location>
        <begin position="159"/>
        <end position="195"/>
    </location>
</feature>
<protein>
    <recommendedName>
        <fullName evidence="6">Galactose oxidase</fullName>
    </recommendedName>
</protein>
<evidence type="ECO:0000313" key="5">
    <source>
        <dbReference type="Proteomes" id="UP000800036"/>
    </source>
</evidence>
<evidence type="ECO:0000256" key="1">
    <source>
        <dbReference type="ARBA" id="ARBA00022737"/>
    </source>
</evidence>
<dbReference type="EMBL" id="ML976673">
    <property type="protein sequence ID" value="KAF1974876.1"/>
    <property type="molecule type" value="Genomic_DNA"/>
</dbReference>
<keyword evidence="5" id="KW-1185">Reference proteome</keyword>
<proteinExistence type="predicted"/>
<organism evidence="4 5">
    <name type="scientific">Bimuria novae-zelandiae CBS 107.79</name>
    <dbReference type="NCBI Taxonomy" id="1447943"/>
    <lineage>
        <taxon>Eukaryota</taxon>
        <taxon>Fungi</taxon>
        <taxon>Dikarya</taxon>
        <taxon>Ascomycota</taxon>
        <taxon>Pezizomycotina</taxon>
        <taxon>Dothideomycetes</taxon>
        <taxon>Pleosporomycetidae</taxon>
        <taxon>Pleosporales</taxon>
        <taxon>Massarineae</taxon>
        <taxon>Didymosphaeriaceae</taxon>
        <taxon>Bimuria</taxon>
    </lineage>
</organism>
<dbReference type="Proteomes" id="UP000800036">
    <property type="component" value="Unassembled WGS sequence"/>
</dbReference>
<sequence>MEPAATGALYAAENLLYGAAALVKGITHPTLPLKASLTRIGSVPLPRVHHSLSVVKGRAYIFGGETAPGELADNDMHVVILPSSGVLEADYTTIKARPEVSGGDVPAPRKGHSSVVIGDSIYIFGGIGAQEEKGRVWVFHTLLSTWSYLDPAPESAVPAQRTKHAAAASELPGPKDVTYQETAPQQPADPAKVVPEPADPDTWGTMFVLGGRETEMGELAKDALAFDVRTRTWSNLPTSEGAPAEGASLALVGSSLYLFGGKTEGGASAKTQVLDVSLVYQHAEGGTTPLVGGWAWDTVSEPSVAVGSTSLAPSPRFAARLEGVTTGQGRYYLLLFGGSAPGPDNTNTLLDDLWAFQLPSERASAAVVKDNARAGLKRETHEAHWAEVGCRYTDTRGEEVTQEKDSVMKGFGSRDGFAAARGTEVDGASVVVWGGVNAKGRVLSDGWLITAER</sequence>
<dbReference type="SUPFAM" id="SSF117281">
    <property type="entry name" value="Kelch motif"/>
    <property type="match status" value="1"/>
</dbReference>
<dbReference type="PANTHER" id="PTHR47435">
    <property type="entry name" value="KELCH REPEAT PROTEIN (AFU_ORTHOLOGUE AFUA_5G12780)"/>
    <property type="match status" value="1"/>
</dbReference>
<name>A0A6A5VIM9_9PLEO</name>
<evidence type="ECO:0008006" key="6">
    <source>
        <dbReference type="Google" id="ProtNLM"/>
    </source>
</evidence>
<dbReference type="OrthoDB" id="10250130at2759"/>
<keyword evidence="1" id="KW-0677">Repeat</keyword>
<evidence type="ECO:0000256" key="3">
    <source>
        <dbReference type="SAM" id="MobiDB-lite"/>
    </source>
</evidence>
<dbReference type="Pfam" id="PF24681">
    <property type="entry name" value="Kelch_KLHDC2_KLHL20_DRC7"/>
    <property type="match status" value="1"/>
</dbReference>